<dbReference type="InterPro" id="IPR005467">
    <property type="entry name" value="His_kinase_dom"/>
</dbReference>
<comment type="subcellular location">
    <subcellularLocation>
        <location evidence="2">Cell membrane</location>
        <topology evidence="2">Multi-pass membrane protein</topology>
    </subcellularLocation>
</comment>
<dbReference type="GO" id="GO:0005886">
    <property type="term" value="C:plasma membrane"/>
    <property type="evidence" value="ECO:0007669"/>
    <property type="project" value="UniProtKB-SubCell"/>
</dbReference>
<keyword evidence="19" id="KW-1185">Reference proteome</keyword>
<name>A0A559JSX5_9BACL</name>
<evidence type="ECO:0000256" key="10">
    <source>
        <dbReference type="ARBA" id="ARBA00022840"/>
    </source>
</evidence>
<protein>
    <recommendedName>
        <fullName evidence="3">histidine kinase</fullName>
        <ecNumber evidence="3">2.7.13.3</ecNumber>
    </recommendedName>
</protein>
<dbReference type="Gene3D" id="3.30.565.10">
    <property type="entry name" value="Histidine kinase-like ATPase, C-terminal domain"/>
    <property type="match status" value="1"/>
</dbReference>
<keyword evidence="9 18" id="KW-0418">Kinase</keyword>
<comment type="caution">
    <text evidence="18">The sequence shown here is derived from an EMBL/GenBank/DDBJ whole genome shotgun (WGS) entry which is preliminary data.</text>
</comment>
<dbReference type="PRINTS" id="PR00344">
    <property type="entry name" value="BCTRLSENSOR"/>
</dbReference>
<dbReference type="Pfam" id="PF02518">
    <property type="entry name" value="HATPase_c"/>
    <property type="match status" value="1"/>
</dbReference>
<feature type="domain" description="Histidine kinase" evidence="16">
    <location>
        <begin position="467"/>
        <end position="578"/>
    </location>
</feature>
<feature type="region of interest" description="Disordered" evidence="14">
    <location>
        <begin position="566"/>
        <end position="591"/>
    </location>
</feature>
<evidence type="ECO:0000256" key="9">
    <source>
        <dbReference type="ARBA" id="ARBA00022777"/>
    </source>
</evidence>
<organism evidence="18 19">
    <name type="scientific">Cohnella terricola</name>
    <dbReference type="NCBI Taxonomy" id="1289167"/>
    <lineage>
        <taxon>Bacteria</taxon>
        <taxon>Bacillati</taxon>
        <taxon>Bacillota</taxon>
        <taxon>Bacilli</taxon>
        <taxon>Bacillales</taxon>
        <taxon>Paenibacillaceae</taxon>
        <taxon>Cohnella</taxon>
    </lineage>
</organism>
<feature type="compositionally biased region" description="Basic and acidic residues" evidence="14">
    <location>
        <begin position="579"/>
        <end position="591"/>
    </location>
</feature>
<evidence type="ECO:0000256" key="2">
    <source>
        <dbReference type="ARBA" id="ARBA00004651"/>
    </source>
</evidence>
<evidence type="ECO:0000256" key="1">
    <source>
        <dbReference type="ARBA" id="ARBA00000085"/>
    </source>
</evidence>
<dbReference type="PROSITE" id="PS50885">
    <property type="entry name" value="HAMP"/>
    <property type="match status" value="1"/>
</dbReference>
<evidence type="ECO:0000256" key="15">
    <source>
        <dbReference type="SAM" id="Phobius"/>
    </source>
</evidence>
<dbReference type="AlphaFoldDB" id="A0A559JSX5"/>
<dbReference type="EC" id="2.7.13.3" evidence="3"/>
<evidence type="ECO:0000256" key="13">
    <source>
        <dbReference type="ARBA" id="ARBA00023136"/>
    </source>
</evidence>
<dbReference type="Pfam" id="PF06580">
    <property type="entry name" value="His_kinase"/>
    <property type="match status" value="1"/>
</dbReference>
<dbReference type="InterPro" id="IPR003594">
    <property type="entry name" value="HATPase_dom"/>
</dbReference>
<dbReference type="OrthoDB" id="9776552at2"/>
<dbReference type="PANTHER" id="PTHR34220:SF11">
    <property type="entry name" value="SENSOR PROTEIN KINASE HPTS"/>
    <property type="match status" value="1"/>
</dbReference>
<evidence type="ECO:0000259" key="16">
    <source>
        <dbReference type="PROSITE" id="PS50109"/>
    </source>
</evidence>
<evidence type="ECO:0000259" key="17">
    <source>
        <dbReference type="PROSITE" id="PS50885"/>
    </source>
</evidence>
<dbReference type="InterPro" id="IPR004358">
    <property type="entry name" value="Sig_transdc_His_kin-like_C"/>
</dbReference>
<keyword evidence="11 15" id="KW-1133">Transmembrane helix</keyword>
<dbReference type="EMBL" id="VNJJ01000002">
    <property type="protein sequence ID" value="TVY02971.1"/>
    <property type="molecule type" value="Genomic_DNA"/>
</dbReference>
<keyword evidence="13 15" id="KW-0472">Membrane</keyword>
<evidence type="ECO:0000256" key="3">
    <source>
        <dbReference type="ARBA" id="ARBA00012438"/>
    </source>
</evidence>
<dbReference type="Gene3D" id="6.10.340.10">
    <property type="match status" value="1"/>
</dbReference>
<evidence type="ECO:0000256" key="4">
    <source>
        <dbReference type="ARBA" id="ARBA00022475"/>
    </source>
</evidence>
<dbReference type="RefSeq" id="WP_144698502.1">
    <property type="nucleotide sequence ID" value="NZ_VNJJ01000002.1"/>
</dbReference>
<gene>
    <name evidence="18" type="ORF">FPZ45_03510</name>
</gene>
<accession>A0A559JSX5</accession>
<comment type="catalytic activity">
    <reaction evidence="1">
        <text>ATP + protein L-histidine = ADP + protein N-phospho-L-histidine.</text>
        <dbReference type="EC" id="2.7.13.3"/>
    </reaction>
</comment>
<dbReference type="InterPro" id="IPR003660">
    <property type="entry name" value="HAMP_dom"/>
</dbReference>
<reference evidence="18 19" key="1">
    <citation type="submission" date="2019-07" db="EMBL/GenBank/DDBJ databases">
        <authorList>
            <person name="Kim J."/>
        </authorList>
    </citation>
    <scope>NUCLEOTIDE SEQUENCE [LARGE SCALE GENOMIC DNA]</scope>
    <source>
        <strain evidence="18 19">G13</strain>
    </source>
</reference>
<dbReference type="GO" id="GO:0005524">
    <property type="term" value="F:ATP binding"/>
    <property type="evidence" value="ECO:0007669"/>
    <property type="project" value="UniProtKB-KW"/>
</dbReference>
<evidence type="ECO:0000313" key="19">
    <source>
        <dbReference type="Proteomes" id="UP000316330"/>
    </source>
</evidence>
<dbReference type="SUPFAM" id="SSF55874">
    <property type="entry name" value="ATPase domain of HSP90 chaperone/DNA topoisomerase II/histidine kinase"/>
    <property type="match status" value="1"/>
</dbReference>
<keyword evidence="8" id="KW-0547">Nucleotide-binding</keyword>
<evidence type="ECO:0000256" key="8">
    <source>
        <dbReference type="ARBA" id="ARBA00022741"/>
    </source>
</evidence>
<sequence>MVKLGRLNTLRNQIFIGFLLVMLIVLALAGFFMYDRVSVLLRNSAERHIQQIAVQTTGKLEALLRQIDMLATQVATNGSVQRMLSQEQAGQRTSFDERQSLQQIASNYQAYVTGIRSLELYTTDYRRLFPLDDASLNSRIPEEWIAQADREQGRLVWIGLDPHDSDVVIAIRRVRLMDRSYSHGGYLTVRIERNYFELTESSEREDGLREAMVLLDGEGRAIASNFSPASGVQDKLARGEETISVDGSSYLVIRQQSETTGWMLAILMPVDYSTEGISVLRTAIVVSGVVGGLLFLVLTFILSTMITRPILNLMKAMRGARFGSLKPNQNTSATMEIDELNNTYNQMVAHLNELIEVVYQKEITQSRTELKALQAQINPHFLFNTLEAFYWALEDKGEEELAQIVVAMSGLFRYVIGRPDEEWVSIRDELEHAERYLQIMGMRMVDRLSWRIEIEEACRNVPIPKLLIQPLVENAILHGVEQKIGQGEVVLRVQAAERSGYTSVMVTDDGPGLDESTIRELTKAIAEGRSLSSKGSGIGLANVERRLRLYYESRTTGLRTYSREGEGASFGFEIPNEYGGEKNDENDIDRG</sequence>
<dbReference type="SMART" id="SM00387">
    <property type="entry name" value="HATPase_c"/>
    <property type="match status" value="1"/>
</dbReference>
<feature type="transmembrane region" description="Helical" evidence="15">
    <location>
        <begin position="283"/>
        <end position="311"/>
    </location>
</feature>
<keyword evidence="12" id="KW-0902">Two-component regulatory system</keyword>
<evidence type="ECO:0000256" key="6">
    <source>
        <dbReference type="ARBA" id="ARBA00022679"/>
    </source>
</evidence>
<evidence type="ECO:0000256" key="12">
    <source>
        <dbReference type="ARBA" id="ARBA00023012"/>
    </source>
</evidence>
<evidence type="ECO:0000256" key="11">
    <source>
        <dbReference type="ARBA" id="ARBA00022989"/>
    </source>
</evidence>
<dbReference type="GO" id="GO:0000155">
    <property type="term" value="F:phosphorelay sensor kinase activity"/>
    <property type="evidence" value="ECO:0007669"/>
    <property type="project" value="InterPro"/>
</dbReference>
<evidence type="ECO:0000256" key="7">
    <source>
        <dbReference type="ARBA" id="ARBA00022692"/>
    </source>
</evidence>
<keyword evidence="4" id="KW-1003">Cell membrane</keyword>
<keyword evidence="7 15" id="KW-0812">Transmembrane</keyword>
<evidence type="ECO:0000256" key="14">
    <source>
        <dbReference type="SAM" id="MobiDB-lite"/>
    </source>
</evidence>
<keyword evidence="10" id="KW-0067">ATP-binding</keyword>
<dbReference type="InterPro" id="IPR036890">
    <property type="entry name" value="HATPase_C_sf"/>
</dbReference>
<dbReference type="Proteomes" id="UP000316330">
    <property type="component" value="Unassembled WGS sequence"/>
</dbReference>
<dbReference type="PANTHER" id="PTHR34220">
    <property type="entry name" value="SENSOR HISTIDINE KINASE YPDA"/>
    <property type="match status" value="1"/>
</dbReference>
<proteinExistence type="predicted"/>
<feature type="domain" description="HAMP" evidence="17">
    <location>
        <begin position="304"/>
        <end position="356"/>
    </location>
</feature>
<dbReference type="InterPro" id="IPR050640">
    <property type="entry name" value="Bact_2-comp_sensor_kinase"/>
</dbReference>
<keyword evidence="6" id="KW-0808">Transferase</keyword>
<evidence type="ECO:0000313" key="18">
    <source>
        <dbReference type="EMBL" id="TVY02971.1"/>
    </source>
</evidence>
<feature type="transmembrane region" description="Helical" evidence="15">
    <location>
        <begin position="12"/>
        <end position="34"/>
    </location>
</feature>
<dbReference type="InterPro" id="IPR010559">
    <property type="entry name" value="Sig_transdc_His_kin_internal"/>
</dbReference>
<dbReference type="PROSITE" id="PS50109">
    <property type="entry name" value="HIS_KIN"/>
    <property type="match status" value="1"/>
</dbReference>
<evidence type="ECO:0000256" key="5">
    <source>
        <dbReference type="ARBA" id="ARBA00022553"/>
    </source>
</evidence>
<keyword evidence="5" id="KW-0597">Phosphoprotein</keyword>